<proteinExistence type="predicted"/>
<protein>
    <submittedName>
        <fullName evidence="2">Uncharacterized protein</fullName>
    </submittedName>
</protein>
<organism evidence="2 3">
    <name type="scientific">Paraconiothyrium brasiliense</name>
    <dbReference type="NCBI Taxonomy" id="300254"/>
    <lineage>
        <taxon>Eukaryota</taxon>
        <taxon>Fungi</taxon>
        <taxon>Dikarya</taxon>
        <taxon>Ascomycota</taxon>
        <taxon>Pezizomycotina</taxon>
        <taxon>Dothideomycetes</taxon>
        <taxon>Pleosporomycetidae</taxon>
        <taxon>Pleosporales</taxon>
        <taxon>Massarineae</taxon>
        <taxon>Didymosphaeriaceae</taxon>
        <taxon>Paraconiothyrium</taxon>
    </lineage>
</organism>
<dbReference type="Proteomes" id="UP001521785">
    <property type="component" value="Unassembled WGS sequence"/>
</dbReference>
<evidence type="ECO:0000313" key="2">
    <source>
        <dbReference type="EMBL" id="KAL1602792.1"/>
    </source>
</evidence>
<evidence type="ECO:0000313" key="3">
    <source>
        <dbReference type="Proteomes" id="UP001521785"/>
    </source>
</evidence>
<feature type="region of interest" description="Disordered" evidence="1">
    <location>
        <begin position="155"/>
        <end position="181"/>
    </location>
</feature>
<reference evidence="2 3" key="1">
    <citation type="submission" date="2024-02" db="EMBL/GenBank/DDBJ databases">
        <title>De novo assembly and annotation of 12 fungi associated with fruit tree decline syndrome in Ontario, Canada.</title>
        <authorList>
            <person name="Sulman M."/>
            <person name="Ellouze W."/>
            <person name="Ilyukhin E."/>
        </authorList>
    </citation>
    <scope>NUCLEOTIDE SEQUENCE [LARGE SCALE GENOMIC DNA]</scope>
    <source>
        <strain evidence="2 3">M42-189</strain>
    </source>
</reference>
<feature type="compositionally biased region" description="Basic and acidic residues" evidence="1">
    <location>
        <begin position="155"/>
        <end position="164"/>
    </location>
</feature>
<dbReference type="EMBL" id="JAKJXO020000007">
    <property type="protein sequence ID" value="KAL1602792.1"/>
    <property type="molecule type" value="Genomic_DNA"/>
</dbReference>
<evidence type="ECO:0000256" key="1">
    <source>
        <dbReference type="SAM" id="MobiDB-lite"/>
    </source>
</evidence>
<gene>
    <name evidence="2" type="ORF">SLS60_006213</name>
</gene>
<accession>A0ABR3REK6</accession>
<sequence length="181" mass="19918">MVEGNKLMNAMTMNGGNVVPSDSPVKNTSTVTALLEVKQLVLSNARILYGSEQRKFFDFVTGRSAGGRYICVLVCSLDGYTRILRKETNASPLEAARALADGLISDAGDLFGKADVGDQLHGQQGYREEDGKFHLDACKTVHRFCGPADDTRTLRPEYRYDRNDAPQGPAADRKRHHRDGD</sequence>
<name>A0ABR3REK6_9PLEO</name>
<keyword evidence="3" id="KW-1185">Reference proteome</keyword>
<comment type="caution">
    <text evidence="2">The sequence shown here is derived from an EMBL/GenBank/DDBJ whole genome shotgun (WGS) entry which is preliminary data.</text>
</comment>